<feature type="domain" description="Helicase ATP-binding" evidence="7">
    <location>
        <begin position="34"/>
        <end position="209"/>
    </location>
</feature>
<dbReference type="PANTHER" id="PTHR47959">
    <property type="entry name" value="ATP-DEPENDENT RNA HELICASE RHLE-RELATED"/>
    <property type="match status" value="1"/>
</dbReference>
<feature type="compositionally biased region" description="Low complexity" evidence="6">
    <location>
        <begin position="456"/>
        <end position="470"/>
    </location>
</feature>
<dbReference type="CDD" id="cd00268">
    <property type="entry name" value="DEADc"/>
    <property type="match status" value="1"/>
</dbReference>
<dbReference type="Pfam" id="PF00271">
    <property type="entry name" value="Helicase_C"/>
    <property type="match status" value="1"/>
</dbReference>
<gene>
    <name evidence="9" type="ORF">C1706_11210</name>
</gene>
<evidence type="ECO:0000256" key="3">
    <source>
        <dbReference type="ARBA" id="ARBA00022806"/>
    </source>
</evidence>
<dbReference type="GO" id="GO:0016787">
    <property type="term" value="F:hydrolase activity"/>
    <property type="evidence" value="ECO:0007669"/>
    <property type="project" value="UniProtKB-KW"/>
</dbReference>
<keyword evidence="4" id="KW-0067">ATP-binding</keyword>
<proteinExistence type="inferred from homology"/>
<evidence type="ECO:0000259" key="7">
    <source>
        <dbReference type="PROSITE" id="PS51192"/>
    </source>
</evidence>
<dbReference type="InterPro" id="IPR011545">
    <property type="entry name" value="DEAD/DEAH_box_helicase_dom"/>
</dbReference>
<dbReference type="AlphaFoldDB" id="A0A4Q2EGM9"/>
<dbReference type="InterPro" id="IPR001650">
    <property type="entry name" value="Helicase_C-like"/>
</dbReference>
<feature type="region of interest" description="Disordered" evidence="6">
    <location>
        <begin position="394"/>
        <end position="503"/>
    </location>
</feature>
<dbReference type="CDD" id="cd18787">
    <property type="entry name" value="SF2_C_DEAD"/>
    <property type="match status" value="1"/>
</dbReference>
<feature type="compositionally biased region" description="Gly residues" evidence="6">
    <location>
        <begin position="443"/>
        <end position="455"/>
    </location>
</feature>
<sequence>MTSPFARLGVPTNLVDVLATFDIDTPTPIQAATLPDSLAGRDVLGRGRTGSGKTFAFALPVVARLAAERRRPAPGRPRALVLAPTRELAAQIADSLRPLAAADRLSLLTIFGGVNQNPQVRALRDGVDILVATPGRLLDLRDQGHLALSDVMVTVIDEADHMSDMGFLPGVKKILAATPNRSQRLLFSATLDNAVNVLVKQFLHDPVVHEADSAQSPVATMQHHVLTVSPAERLDVVADLTAAPGRTIVFTRTKHGAKKLAKQLVARGIPAVDLHGNLNQNARTRHLEAFGSGRVETLVATDIAARGIHVDDVALVVHADPPTEHKAYLHRSGRTARAGHAGTVVTIATPDQRGDVRGLMRAAKITPQISEATPEILHSLAPGERHLMSAAEVVERTPSAPVQQQQQGGGNRRSGGGRGRGGRGGATGHGTSGTRGGEQRSTGGRGGASTRGRSGGSSNAGAQRSSAGTSRRGGGASSASPAGSTRGAAAFSASAGRAQRRSR</sequence>
<dbReference type="GO" id="GO:0005829">
    <property type="term" value="C:cytosol"/>
    <property type="evidence" value="ECO:0007669"/>
    <property type="project" value="TreeGrafter"/>
</dbReference>
<dbReference type="InterPro" id="IPR014001">
    <property type="entry name" value="Helicase_ATP-bd"/>
</dbReference>
<dbReference type="Proteomes" id="UP000290624">
    <property type="component" value="Unassembled WGS sequence"/>
</dbReference>
<dbReference type="EMBL" id="PPCV01000007">
    <property type="protein sequence ID" value="RXW31712.1"/>
    <property type="molecule type" value="Genomic_DNA"/>
</dbReference>
<evidence type="ECO:0000256" key="1">
    <source>
        <dbReference type="ARBA" id="ARBA00022741"/>
    </source>
</evidence>
<dbReference type="InterPro" id="IPR027417">
    <property type="entry name" value="P-loop_NTPase"/>
</dbReference>
<dbReference type="PANTHER" id="PTHR47959:SF13">
    <property type="entry name" value="ATP-DEPENDENT RNA HELICASE RHLE"/>
    <property type="match status" value="1"/>
</dbReference>
<dbReference type="OrthoDB" id="9805696at2"/>
<reference evidence="9 10" key="1">
    <citation type="submission" date="2018-01" db="EMBL/GenBank/DDBJ databases">
        <title>Lactibacter flavus gen. nov., sp. nov., a novel bacterium of the family Propionibacteriaceae isolated from raw milk and dairy products.</title>
        <authorList>
            <person name="Wenning M."/>
            <person name="Breitenwieser F."/>
            <person name="Huptas C."/>
            <person name="von Neubeck M."/>
            <person name="Busse H.-J."/>
            <person name="Scherer S."/>
        </authorList>
    </citation>
    <scope>NUCLEOTIDE SEQUENCE [LARGE SCALE GENOMIC DNA]</scope>
    <source>
        <strain evidence="9 10">VG341</strain>
    </source>
</reference>
<comment type="similarity">
    <text evidence="5">Belongs to the DEAD box helicase family.</text>
</comment>
<dbReference type="SUPFAM" id="SSF52540">
    <property type="entry name" value="P-loop containing nucleoside triphosphate hydrolases"/>
    <property type="match status" value="1"/>
</dbReference>
<evidence type="ECO:0000259" key="8">
    <source>
        <dbReference type="PROSITE" id="PS51194"/>
    </source>
</evidence>
<keyword evidence="2" id="KW-0378">Hydrolase</keyword>
<comment type="caution">
    <text evidence="9">The sequence shown here is derived from an EMBL/GenBank/DDBJ whole genome shotgun (WGS) entry which is preliminary data.</text>
</comment>
<accession>A0A4Q2EGM9</accession>
<evidence type="ECO:0000313" key="10">
    <source>
        <dbReference type="Proteomes" id="UP000290624"/>
    </source>
</evidence>
<keyword evidence="3 9" id="KW-0347">Helicase</keyword>
<feature type="compositionally biased region" description="Gly residues" evidence="6">
    <location>
        <begin position="407"/>
        <end position="436"/>
    </location>
</feature>
<keyword evidence="1" id="KW-0547">Nucleotide-binding</keyword>
<dbReference type="SMART" id="SM00490">
    <property type="entry name" value="HELICc"/>
    <property type="match status" value="1"/>
</dbReference>
<feature type="domain" description="Helicase C-terminal" evidence="8">
    <location>
        <begin position="235"/>
        <end position="388"/>
    </location>
</feature>
<dbReference type="SMART" id="SM00487">
    <property type="entry name" value="DEXDc"/>
    <property type="match status" value="1"/>
</dbReference>
<dbReference type="PROSITE" id="PS51192">
    <property type="entry name" value="HELICASE_ATP_BIND_1"/>
    <property type="match status" value="1"/>
</dbReference>
<evidence type="ECO:0000256" key="2">
    <source>
        <dbReference type="ARBA" id="ARBA00022801"/>
    </source>
</evidence>
<evidence type="ECO:0000256" key="6">
    <source>
        <dbReference type="SAM" id="MobiDB-lite"/>
    </source>
</evidence>
<organism evidence="9 10">
    <name type="scientific">Propioniciclava flava</name>
    <dbReference type="NCBI Taxonomy" id="2072026"/>
    <lineage>
        <taxon>Bacteria</taxon>
        <taxon>Bacillati</taxon>
        <taxon>Actinomycetota</taxon>
        <taxon>Actinomycetes</taxon>
        <taxon>Propionibacteriales</taxon>
        <taxon>Propionibacteriaceae</taxon>
        <taxon>Propioniciclava</taxon>
    </lineage>
</organism>
<dbReference type="RefSeq" id="WP_129459318.1">
    <property type="nucleotide sequence ID" value="NZ_PPCV01000007.1"/>
</dbReference>
<protein>
    <submittedName>
        <fullName evidence="9">RNA helicase</fullName>
    </submittedName>
</protein>
<keyword evidence="10" id="KW-1185">Reference proteome</keyword>
<dbReference type="GO" id="GO:0005524">
    <property type="term" value="F:ATP binding"/>
    <property type="evidence" value="ECO:0007669"/>
    <property type="project" value="UniProtKB-KW"/>
</dbReference>
<dbReference type="GO" id="GO:0003724">
    <property type="term" value="F:RNA helicase activity"/>
    <property type="evidence" value="ECO:0007669"/>
    <property type="project" value="TreeGrafter"/>
</dbReference>
<name>A0A4Q2EGM9_9ACTN</name>
<dbReference type="Pfam" id="PF00270">
    <property type="entry name" value="DEAD"/>
    <property type="match status" value="1"/>
</dbReference>
<dbReference type="InterPro" id="IPR044742">
    <property type="entry name" value="DEAD/DEAH_RhlB"/>
</dbReference>
<dbReference type="InterPro" id="IPR050079">
    <property type="entry name" value="DEAD_box_RNA_helicase"/>
</dbReference>
<evidence type="ECO:0000313" key="9">
    <source>
        <dbReference type="EMBL" id="RXW31712.1"/>
    </source>
</evidence>
<evidence type="ECO:0000256" key="4">
    <source>
        <dbReference type="ARBA" id="ARBA00022840"/>
    </source>
</evidence>
<feature type="compositionally biased region" description="Low complexity" evidence="6">
    <location>
        <begin position="477"/>
        <end position="497"/>
    </location>
</feature>
<dbReference type="PROSITE" id="PS51194">
    <property type="entry name" value="HELICASE_CTER"/>
    <property type="match status" value="1"/>
</dbReference>
<dbReference type="Gene3D" id="3.40.50.300">
    <property type="entry name" value="P-loop containing nucleotide triphosphate hydrolases"/>
    <property type="match status" value="2"/>
</dbReference>
<evidence type="ECO:0000256" key="5">
    <source>
        <dbReference type="ARBA" id="ARBA00038437"/>
    </source>
</evidence>
<dbReference type="GO" id="GO:0003676">
    <property type="term" value="F:nucleic acid binding"/>
    <property type="evidence" value="ECO:0007669"/>
    <property type="project" value="InterPro"/>
</dbReference>